<evidence type="ECO:0000259" key="6">
    <source>
        <dbReference type="Pfam" id="PF05198"/>
    </source>
</evidence>
<gene>
    <name evidence="7" type="ORF">INT48_001499</name>
</gene>
<dbReference type="InterPro" id="IPR001288">
    <property type="entry name" value="Translation_initiation_fac_3"/>
</dbReference>
<dbReference type="Gene3D" id="3.30.110.10">
    <property type="entry name" value="Translation initiation factor 3 (IF-3), C-terminal domain"/>
    <property type="match status" value="1"/>
</dbReference>
<keyword evidence="3" id="KW-0648">Protein biosynthesis</keyword>
<dbReference type="Pfam" id="PF00707">
    <property type="entry name" value="IF3_C"/>
    <property type="match status" value="1"/>
</dbReference>
<keyword evidence="8" id="KW-1185">Reference proteome</keyword>
<name>A0A8H7VRD7_9FUNG</name>
<dbReference type="GO" id="GO:0043022">
    <property type="term" value="F:ribosome binding"/>
    <property type="evidence" value="ECO:0007669"/>
    <property type="project" value="TreeGrafter"/>
</dbReference>
<evidence type="ECO:0000256" key="2">
    <source>
        <dbReference type="ARBA" id="ARBA00022540"/>
    </source>
</evidence>
<dbReference type="PANTHER" id="PTHR10938:SF0">
    <property type="entry name" value="TRANSLATION INITIATION FACTOR IF-3, MITOCHONDRIAL"/>
    <property type="match status" value="1"/>
</dbReference>
<evidence type="ECO:0008006" key="9">
    <source>
        <dbReference type="Google" id="ProtNLM"/>
    </source>
</evidence>
<accession>A0A8H7VRD7</accession>
<comment type="caution">
    <text evidence="7">The sequence shown here is derived from an EMBL/GenBank/DDBJ whole genome shotgun (WGS) entry which is preliminary data.</text>
</comment>
<dbReference type="InterPro" id="IPR019815">
    <property type="entry name" value="Translation_initiation_fac_3_C"/>
</dbReference>
<dbReference type="Pfam" id="PF05198">
    <property type="entry name" value="IF3_N"/>
    <property type="match status" value="1"/>
</dbReference>
<evidence type="ECO:0000259" key="5">
    <source>
        <dbReference type="Pfam" id="PF00707"/>
    </source>
</evidence>
<dbReference type="GO" id="GO:0032790">
    <property type="term" value="P:ribosome disassembly"/>
    <property type="evidence" value="ECO:0007669"/>
    <property type="project" value="TreeGrafter"/>
</dbReference>
<dbReference type="AlphaFoldDB" id="A0A8H7VRD7"/>
<evidence type="ECO:0000256" key="4">
    <source>
        <dbReference type="SAM" id="MobiDB-lite"/>
    </source>
</evidence>
<dbReference type="GO" id="GO:0003743">
    <property type="term" value="F:translation initiation factor activity"/>
    <property type="evidence" value="ECO:0007669"/>
    <property type="project" value="UniProtKB-KW"/>
</dbReference>
<keyword evidence="2" id="KW-0396">Initiation factor</keyword>
<dbReference type="EMBL" id="JAEPRE010000421">
    <property type="protein sequence ID" value="KAG2228547.1"/>
    <property type="molecule type" value="Genomic_DNA"/>
</dbReference>
<evidence type="ECO:0000256" key="1">
    <source>
        <dbReference type="ARBA" id="ARBA00005439"/>
    </source>
</evidence>
<organism evidence="7 8">
    <name type="scientific">Thamnidium elegans</name>
    <dbReference type="NCBI Taxonomy" id="101142"/>
    <lineage>
        <taxon>Eukaryota</taxon>
        <taxon>Fungi</taxon>
        <taxon>Fungi incertae sedis</taxon>
        <taxon>Mucoromycota</taxon>
        <taxon>Mucoromycotina</taxon>
        <taxon>Mucoromycetes</taxon>
        <taxon>Mucorales</taxon>
        <taxon>Mucorineae</taxon>
        <taxon>Mucoraceae</taxon>
        <taxon>Thamnidium</taxon>
    </lineage>
</organism>
<dbReference type="PANTHER" id="PTHR10938">
    <property type="entry name" value="TRANSLATION INITIATION FACTOR IF-3"/>
    <property type="match status" value="1"/>
</dbReference>
<comment type="similarity">
    <text evidence="1">Belongs to the IF-3 family.</text>
</comment>
<dbReference type="GO" id="GO:0070124">
    <property type="term" value="P:mitochondrial translational initiation"/>
    <property type="evidence" value="ECO:0007669"/>
    <property type="project" value="TreeGrafter"/>
</dbReference>
<evidence type="ECO:0000313" key="8">
    <source>
        <dbReference type="Proteomes" id="UP000613177"/>
    </source>
</evidence>
<dbReference type="InterPro" id="IPR036787">
    <property type="entry name" value="T_IF-3_N_sf"/>
</dbReference>
<proteinExistence type="inferred from homology"/>
<dbReference type="InterPro" id="IPR036788">
    <property type="entry name" value="T_IF-3_C_sf"/>
</dbReference>
<feature type="region of interest" description="Disordered" evidence="4">
    <location>
        <begin position="23"/>
        <end position="74"/>
    </location>
</feature>
<dbReference type="Proteomes" id="UP000613177">
    <property type="component" value="Unassembled WGS sequence"/>
</dbReference>
<dbReference type="OrthoDB" id="21573at2759"/>
<sequence length="233" mass="26789">MLSLKPTLRLFCRVTRNYNTLAQTLPGGGGASLQRQRQSTAFRPPQPLAPLQQQQHSKPTQSKTSSGRSRRDEEISSRFITFVDEQGEAHSRCRVQDVLNQFDRSRYFLVEVDPSAKPNPVCRLFDKKALFEKEKQSKKKKQTSPESVLKEIVFGWNVSSHDMEHKLNKAIQFLDKGNKVKLDIVYKRGQKRVDKETQQEVISTVAGLMEDYKLAKQPAFNGQNCSMQFERKQ</sequence>
<dbReference type="SUPFAM" id="SSF55200">
    <property type="entry name" value="Translation initiation factor IF3, C-terminal domain"/>
    <property type="match status" value="1"/>
</dbReference>
<dbReference type="NCBIfam" id="TIGR00168">
    <property type="entry name" value="infC"/>
    <property type="match status" value="1"/>
</dbReference>
<dbReference type="Gene3D" id="3.10.20.80">
    <property type="entry name" value="Translation initiation factor 3 (IF-3), N-terminal domain"/>
    <property type="match status" value="1"/>
</dbReference>
<dbReference type="InterPro" id="IPR019814">
    <property type="entry name" value="Translation_initiation_fac_3_N"/>
</dbReference>
<feature type="compositionally biased region" description="Polar residues" evidence="4">
    <location>
        <begin position="56"/>
        <end position="67"/>
    </location>
</feature>
<feature type="domain" description="Translation initiation factor 3 N-terminal" evidence="6">
    <location>
        <begin position="72"/>
        <end position="139"/>
    </location>
</feature>
<evidence type="ECO:0000313" key="7">
    <source>
        <dbReference type="EMBL" id="KAG2228547.1"/>
    </source>
</evidence>
<evidence type="ECO:0000256" key="3">
    <source>
        <dbReference type="ARBA" id="ARBA00022917"/>
    </source>
</evidence>
<protein>
    <recommendedName>
        <fullName evidence="9">Translation initiation factor IF-3</fullName>
    </recommendedName>
</protein>
<dbReference type="GO" id="GO:0005739">
    <property type="term" value="C:mitochondrion"/>
    <property type="evidence" value="ECO:0007669"/>
    <property type="project" value="TreeGrafter"/>
</dbReference>
<reference evidence="7" key="1">
    <citation type="submission" date="2021-01" db="EMBL/GenBank/DDBJ databases">
        <title>Metabolic potential, ecology and presence of endohyphal bacteria is reflected in genomic diversity of Mucoromycotina.</title>
        <authorList>
            <person name="Muszewska A."/>
            <person name="Okrasinska A."/>
            <person name="Steczkiewicz K."/>
            <person name="Drgas O."/>
            <person name="Orlowska M."/>
            <person name="Perlinska-Lenart U."/>
            <person name="Aleksandrzak-Piekarczyk T."/>
            <person name="Szatraj K."/>
            <person name="Zielenkiewicz U."/>
            <person name="Pilsyk S."/>
            <person name="Malc E."/>
            <person name="Mieczkowski P."/>
            <person name="Kruszewska J.S."/>
            <person name="Biernat P."/>
            <person name="Pawlowska J."/>
        </authorList>
    </citation>
    <scope>NUCLEOTIDE SEQUENCE</scope>
    <source>
        <strain evidence="7">WA0000018081</strain>
    </source>
</reference>
<dbReference type="SUPFAM" id="SSF54364">
    <property type="entry name" value="Translation initiation factor IF3, N-terminal domain"/>
    <property type="match status" value="1"/>
</dbReference>
<feature type="domain" description="Translation initiation factor 3 C-terminal" evidence="5">
    <location>
        <begin position="149"/>
        <end position="231"/>
    </location>
</feature>